<keyword evidence="2" id="KW-1185">Reference proteome</keyword>
<gene>
    <name evidence="1" type="ORF">TS85_04245</name>
</gene>
<dbReference type="AlphaFoldDB" id="A0A7U4J6L1"/>
<accession>A0A7U4J6L1</accession>
<evidence type="ECO:0000313" key="1">
    <source>
        <dbReference type="EMBL" id="AJP71192.1"/>
    </source>
</evidence>
<dbReference type="Proteomes" id="UP000032300">
    <property type="component" value="Chromosome"/>
</dbReference>
<protein>
    <submittedName>
        <fullName evidence="1">Uncharacterized protein</fullName>
    </submittedName>
</protein>
<proteinExistence type="predicted"/>
<dbReference type="EMBL" id="CP010836">
    <property type="protein sequence ID" value="AJP71192.1"/>
    <property type="molecule type" value="Genomic_DNA"/>
</dbReference>
<reference evidence="1 2" key="2">
    <citation type="submission" date="2015-02" db="EMBL/GenBank/DDBJ databases">
        <title>The complete genome of Sphingomonas hengshuiensis sp. WHSC-8 isolated from soil of Hengshui Lake.</title>
        <authorList>
            <person name="Wei S."/>
            <person name="Guo J."/>
            <person name="Su C."/>
            <person name="Wu R."/>
            <person name="Zhang Z."/>
            <person name="Liang K."/>
            <person name="Li H."/>
            <person name="Wang T."/>
            <person name="Liu H."/>
            <person name="Zhang C."/>
            <person name="Li Z."/>
            <person name="Wang Q."/>
            <person name="Meng J."/>
        </authorList>
    </citation>
    <scope>NUCLEOTIDE SEQUENCE [LARGE SCALE GENOMIC DNA]</scope>
    <source>
        <strain evidence="1 2">WHSC-8</strain>
    </source>
</reference>
<organism evidence="1 2">
    <name type="scientific">Sphingomonas hengshuiensis</name>
    <dbReference type="NCBI Taxonomy" id="1609977"/>
    <lineage>
        <taxon>Bacteria</taxon>
        <taxon>Pseudomonadati</taxon>
        <taxon>Pseudomonadota</taxon>
        <taxon>Alphaproteobacteria</taxon>
        <taxon>Sphingomonadales</taxon>
        <taxon>Sphingomonadaceae</taxon>
        <taxon>Sphingomonas</taxon>
    </lineage>
</organism>
<reference evidence="1 2" key="1">
    <citation type="journal article" date="2015" name="Int. J. Syst. Evol. Microbiol.">
        <title>Sphingomonas hengshuiensis sp. nov., isolated from lake wetland.</title>
        <authorList>
            <person name="Wei S."/>
            <person name="Wang T."/>
            <person name="Liu H."/>
            <person name="Zhang C."/>
            <person name="Guo J."/>
            <person name="Wang Q."/>
            <person name="Liang K."/>
            <person name="Zhang Z."/>
        </authorList>
    </citation>
    <scope>NUCLEOTIDE SEQUENCE [LARGE SCALE GENOMIC DNA]</scope>
    <source>
        <strain evidence="1 2">WHSC-8</strain>
    </source>
</reference>
<evidence type="ECO:0000313" key="2">
    <source>
        <dbReference type="Proteomes" id="UP000032300"/>
    </source>
</evidence>
<dbReference type="RefSeq" id="WP_044330613.1">
    <property type="nucleotide sequence ID" value="NZ_CP010836.1"/>
</dbReference>
<sequence length="297" mass="31963">MSEAAAEPAEALDALRRPMAVHDDVIRLRGRPGDLAGVLSVTRAPEPIGQFRAATRNFHETRVGYLHRLNHAQMLTSSAPVDQDVPRHLVFSNRLAPGSSGKVPVRFSLPDTTPPGRYRAVFDVAGEPREAEIEVLPDERAEIRPGSITIAGVPGDIVTQELLLVNHGNVPIVIDVLGMLVLQEENQTCLGLQEAMAMVQGMEGTEGAHRVFLDTLASSIAARRTDFARVRAESGPVILAAGDAEMVPVAFHLPTNMRGGRRYDAELQFGAASLQVRILALGTGAKRQGRRGGILTD</sequence>
<dbReference type="KEGG" id="sphi:TS85_04245"/>
<dbReference type="OrthoDB" id="7056740at2"/>
<name>A0A7U4J6L1_9SPHN</name>